<protein>
    <submittedName>
        <fullName evidence="2">Uncharacterized protein</fullName>
    </submittedName>
</protein>
<evidence type="ECO:0000313" key="3">
    <source>
        <dbReference type="Proteomes" id="UP001320245"/>
    </source>
</evidence>
<name>A0AAN9U672_9PEZI</name>
<sequence>MYSYRGRGGPRQPTPASVQCQKPSRTQQLLNPKLAPKLTNDAPEAATKNTGGAGQSIRLVTAATGVLSALSETTGLAVAITDRLSGAILQSLGEDNVRGLSSESVLPVLDATRPTLMTDDANNVAGDKIQDRRAAQVPETDVARLREPTGNTGIETMAEIRIEHKHQKLARRVDEFLRRNLSHHGSAV</sequence>
<feature type="region of interest" description="Disordered" evidence="1">
    <location>
        <begin position="1"/>
        <end position="29"/>
    </location>
</feature>
<proteinExistence type="predicted"/>
<dbReference type="Proteomes" id="UP001320245">
    <property type="component" value="Unassembled WGS sequence"/>
</dbReference>
<evidence type="ECO:0000313" key="2">
    <source>
        <dbReference type="EMBL" id="KAK7737956.1"/>
    </source>
</evidence>
<organism evidence="2 3">
    <name type="scientific">Cytospora paraplurivora</name>
    <dbReference type="NCBI Taxonomy" id="2898453"/>
    <lineage>
        <taxon>Eukaryota</taxon>
        <taxon>Fungi</taxon>
        <taxon>Dikarya</taxon>
        <taxon>Ascomycota</taxon>
        <taxon>Pezizomycotina</taxon>
        <taxon>Sordariomycetes</taxon>
        <taxon>Sordariomycetidae</taxon>
        <taxon>Diaporthales</taxon>
        <taxon>Cytosporaceae</taxon>
        <taxon>Cytospora</taxon>
    </lineage>
</organism>
<evidence type="ECO:0000256" key="1">
    <source>
        <dbReference type="SAM" id="MobiDB-lite"/>
    </source>
</evidence>
<dbReference type="AlphaFoldDB" id="A0AAN9U672"/>
<reference evidence="2 3" key="1">
    <citation type="journal article" date="2023" name="PLoS ONE">
        <title>Cytospora paraplurivora sp. nov. isolated from orchards with fruit tree decline syndrome in Ontario, Canada.</title>
        <authorList>
            <person name="Ilyukhin E."/>
            <person name="Nguyen H.D.T."/>
            <person name="Castle A.J."/>
            <person name="Ellouze W."/>
        </authorList>
    </citation>
    <scope>NUCLEOTIDE SEQUENCE [LARGE SCALE GENOMIC DNA]</scope>
    <source>
        <strain evidence="2 3">FDS-564</strain>
    </source>
</reference>
<gene>
    <name evidence="2" type="ORF">SLS53_006334</name>
</gene>
<dbReference type="EMBL" id="JAJSPL020000027">
    <property type="protein sequence ID" value="KAK7737956.1"/>
    <property type="molecule type" value="Genomic_DNA"/>
</dbReference>
<keyword evidence="3" id="KW-1185">Reference proteome</keyword>
<accession>A0AAN9U672</accession>
<feature type="compositionally biased region" description="Polar residues" evidence="1">
    <location>
        <begin position="14"/>
        <end position="29"/>
    </location>
</feature>
<comment type="caution">
    <text evidence="2">The sequence shown here is derived from an EMBL/GenBank/DDBJ whole genome shotgun (WGS) entry which is preliminary data.</text>
</comment>